<reference evidence="2" key="1">
    <citation type="journal article" date="2023" name="Mol. Phylogenet. Evol.">
        <title>Genome-scale phylogeny and comparative genomics of the fungal order Sordariales.</title>
        <authorList>
            <person name="Hensen N."/>
            <person name="Bonometti L."/>
            <person name="Westerberg I."/>
            <person name="Brannstrom I.O."/>
            <person name="Guillou S."/>
            <person name="Cros-Aarteil S."/>
            <person name="Calhoun S."/>
            <person name="Haridas S."/>
            <person name="Kuo A."/>
            <person name="Mondo S."/>
            <person name="Pangilinan J."/>
            <person name="Riley R."/>
            <person name="LaButti K."/>
            <person name="Andreopoulos B."/>
            <person name="Lipzen A."/>
            <person name="Chen C."/>
            <person name="Yan M."/>
            <person name="Daum C."/>
            <person name="Ng V."/>
            <person name="Clum A."/>
            <person name="Steindorff A."/>
            <person name="Ohm R.A."/>
            <person name="Martin F."/>
            <person name="Silar P."/>
            <person name="Natvig D.O."/>
            <person name="Lalanne C."/>
            <person name="Gautier V."/>
            <person name="Ament-Velasquez S.L."/>
            <person name="Kruys A."/>
            <person name="Hutchinson M.I."/>
            <person name="Powell A.J."/>
            <person name="Barry K."/>
            <person name="Miller A.N."/>
            <person name="Grigoriev I.V."/>
            <person name="Debuchy R."/>
            <person name="Gladieux P."/>
            <person name="Hiltunen Thoren M."/>
            <person name="Johannesson H."/>
        </authorList>
    </citation>
    <scope>NUCLEOTIDE SEQUENCE</scope>
    <source>
        <strain evidence="2">CBS 990.96</strain>
    </source>
</reference>
<evidence type="ECO:0000313" key="2">
    <source>
        <dbReference type="EMBL" id="KAK4224371.1"/>
    </source>
</evidence>
<name>A0AAN7GQ62_9PEZI</name>
<feature type="compositionally biased region" description="Acidic residues" evidence="1">
    <location>
        <begin position="131"/>
        <end position="140"/>
    </location>
</feature>
<dbReference type="Proteomes" id="UP001301958">
    <property type="component" value="Unassembled WGS sequence"/>
</dbReference>
<organism evidence="2 3">
    <name type="scientific">Podospora fimiseda</name>
    <dbReference type="NCBI Taxonomy" id="252190"/>
    <lineage>
        <taxon>Eukaryota</taxon>
        <taxon>Fungi</taxon>
        <taxon>Dikarya</taxon>
        <taxon>Ascomycota</taxon>
        <taxon>Pezizomycotina</taxon>
        <taxon>Sordariomycetes</taxon>
        <taxon>Sordariomycetidae</taxon>
        <taxon>Sordariales</taxon>
        <taxon>Podosporaceae</taxon>
        <taxon>Podospora</taxon>
    </lineage>
</organism>
<evidence type="ECO:0000256" key="1">
    <source>
        <dbReference type="SAM" id="MobiDB-lite"/>
    </source>
</evidence>
<dbReference type="EMBL" id="MU865394">
    <property type="protein sequence ID" value="KAK4224371.1"/>
    <property type="molecule type" value="Genomic_DNA"/>
</dbReference>
<feature type="compositionally biased region" description="Basic residues" evidence="1">
    <location>
        <begin position="1"/>
        <end position="11"/>
    </location>
</feature>
<evidence type="ECO:0000313" key="3">
    <source>
        <dbReference type="Proteomes" id="UP001301958"/>
    </source>
</evidence>
<dbReference type="AlphaFoldDB" id="A0AAN7GQ62"/>
<reference evidence="2" key="2">
    <citation type="submission" date="2023-05" db="EMBL/GenBank/DDBJ databases">
        <authorList>
            <consortium name="Lawrence Berkeley National Laboratory"/>
            <person name="Steindorff A."/>
            <person name="Hensen N."/>
            <person name="Bonometti L."/>
            <person name="Westerberg I."/>
            <person name="Brannstrom I.O."/>
            <person name="Guillou S."/>
            <person name="Cros-Aarteil S."/>
            <person name="Calhoun S."/>
            <person name="Haridas S."/>
            <person name="Kuo A."/>
            <person name="Mondo S."/>
            <person name="Pangilinan J."/>
            <person name="Riley R."/>
            <person name="Labutti K."/>
            <person name="Andreopoulos B."/>
            <person name="Lipzen A."/>
            <person name="Chen C."/>
            <person name="Yanf M."/>
            <person name="Daum C."/>
            <person name="Ng V."/>
            <person name="Clum A."/>
            <person name="Ohm R."/>
            <person name="Martin F."/>
            <person name="Silar P."/>
            <person name="Natvig D."/>
            <person name="Lalanne C."/>
            <person name="Gautier V."/>
            <person name="Ament-Velasquez S.L."/>
            <person name="Kruys A."/>
            <person name="Hutchinson M.I."/>
            <person name="Powell A.J."/>
            <person name="Barry K."/>
            <person name="Miller A.N."/>
            <person name="Grigoriev I.V."/>
            <person name="Debuchy R."/>
            <person name="Gladieux P."/>
            <person name="Thoren M.H."/>
            <person name="Johannesson H."/>
        </authorList>
    </citation>
    <scope>NUCLEOTIDE SEQUENCE</scope>
    <source>
        <strain evidence="2">CBS 990.96</strain>
    </source>
</reference>
<keyword evidence="3" id="KW-1185">Reference proteome</keyword>
<feature type="region of interest" description="Disordered" evidence="1">
    <location>
        <begin position="1"/>
        <end position="37"/>
    </location>
</feature>
<feature type="region of interest" description="Disordered" evidence="1">
    <location>
        <begin position="103"/>
        <end position="144"/>
    </location>
</feature>
<accession>A0AAN7GQ62</accession>
<comment type="caution">
    <text evidence="2">The sequence shown here is derived from an EMBL/GenBank/DDBJ whole genome shotgun (WGS) entry which is preliminary data.</text>
</comment>
<protein>
    <submittedName>
        <fullName evidence="2">Uncharacterized protein</fullName>
    </submittedName>
</protein>
<proteinExistence type="predicted"/>
<sequence length="236" mass="27410">MVKSIRFRLQSRRTPPPPVRPWSPPSNLPPSPPPTREELIDYHRRRAAQKRLVSTYPQRSDQDPEVVAMREEDPWFPEAVVDHPGSHLPLSMEGRMSHLEDRWRNDNPRLSRPHRSIRPLPSCLKKSSSDLPEEPSSDPPEEPRCAKRVRFNLLGSTHVADGAADVVLGVDVATDDVYWPRRRFIDHSMDDRRDLSSPALPRYFYGNWDAMANRARNWVVCIYEEELPEPTSKRRI</sequence>
<feature type="compositionally biased region" description="Pro residues" evidence="1">
    <location>
        <begin position="14"/>
        <end position="34"/>
    </location>
</feature>
<gene>
    <name evidence="2" type="ORF">QBC38DRAFT_446490</name>
</gene>